<proteinExistence type="predicted"/>
<dbReference type="EMBL" id="KZ503311">
    <property type="protein sequence ID" value="PKU65766.1"/>
    <property type="molecule type" value="Genomic_DNA"/>
</dbReference>
<gene>
    <name evidence="1" type="ORF">MA16_Dca019748</name>
</gene>
<dbReference type="Proteomes" id="UP000233837">
    <property type="component" value="Unassembled WGS sequence"/>
</dbReference>
<sequence length="113" mass="12471">MTSVAEIFHQLCNVSSCAIGRKEEERGDVSSSNVSLSLGKGEPELQFCDVIGLQIEVHEAMVNDDEVEAIIPSAAYALAKIHMHLVVSGLFSLDVNFFHLQVLLYCEGRFLLF</sequence>
<name>A0A2I0VQT3_9ASPA</name>
<reference evidence="1 2" key="2">
    <citation type="journal article" date="2017" name="Nature">
        <title>The Apostasia genome and the evolution of orchids.</title>
        <authorList>
            <person name="Zhang G.Q."/>
            <person name="Liu K.W."/>
            <person name="Li Z."/>
            <person name="Lohaus R."/>
            <person name="Hsiao Y.Y."/>
            <person name="Niu S.C."/>
            <person name="Wang J.Y."/>
            <person name="Lin Y.C."/>
            <person name="Xu Q."/>
            <person name="Chen L.J."/>
            <person name="Yoshida K."/>
            <person name="Fujiwara S."/>
            <person name="Wang Z.W."/>
            <person name="Zhang Y.Q."/>
            <person name="Mitsuda N."/>
            <person name="Wang M."/>
            <person name="Liu G.H."/>
            <person name="Pecoraro L."/>
            <person name="Huang H.X."/>
            <person name="Xiao X.J."/>
            <person name="Lin M."/>
            <person name="Wu X.Y."/>
            <person name="Wu W.L."/>
            <person name="Chen Y.Y."/>
            <person name="Chang S.B."/>
            <person name="Sakamoto S."/>
            <person name="Ohme-Takagi M."/>
            <person name="Yagi M."/>
            <person name="Zeng S.J."/>
            <person name="Shen C.Y."/>
            <person name="Yeh C.M."/>
            <person name="Luo Y.B."/>
            <person name="Tsai W.C."/>
            <person name="Van de Peer Y."/>
            <person name="Liu Z.J."/>
        </authorList>
    </citation>
    <scope>NUCLEOTIDE SEQUENCE [LARGE SCALE GENOMIC DNA]</scope>
    <source>
        <tissue evidence="1">The whole plant</tissue>
    </source>
</reference>
<keyword evidence="2" id="KW-1185">Reference proteome</keyword>
<evidence type="ECO:0000313" key="2">
    <source>
        <dbReference type="Proteomes" id="UP000233837"/>
    </source>
</evidence>
<protein>
    <submittedName>
        <fullName evidence="1">Uncharacterized protein</fullName>
    </submittedName>
</protein>
<accession>A0A2I0VQT3</accession>
<reference evidence="1 2" key="1">
    <citation type="journal article" date="2016" name="Sci. Rep.">
        <title>The Dendrobium catenatum Lindl. genome sequence provides insights into polysaccharide synthase, floral development and adaptive evolution.</title>
        <authorList>
            <person name="Zhang G.Q."/>
            <person name="Xu Q."/>
            <person name="Bian C."/>
            <person name="Tsai W.C."/>
            <person name="Yeh C.M."/>
            <person name="Liu K.W."/>
            <person name="Yoshida K."/>
            <person name="Zhang L.S."/>
            <person name="Chang S.B."/>
            <person name="Chen F."/>
            <person name="Shi Y."/>
            <person name="Su Y.Y."/>
            <person name="Zhang Y.Q."/>
            <person name="Chen L.J."/>
            <person name="Yin Y."/>
            <person name="Lin M."/>
            <person name="Huang H."/>
            <person name="Deng H."/>
            <person name="Wang Z.W."/>
            <person name="Zhu S.L."/>
            <person name="Zhao X."/>
            <person name="Deng C."/>
            <person name="Niu S.C."/>
            <person name="Huang J."/>
            <person name="Wang M."/>
            <person name="Liu G.H."/>
            <person name="Yang H.J."/>
            <person name="Xiao X.J."/>
            <person name="Hsiao Y.Y."/>
            <person name="Wu W.L."/>
            <person name="Chen Y.Y."/>
            <person name="Mitsuda N."/>
            <person name="Ohme-Takagi M."/>
            <person name="Luo Y.B."/>
            <person name="Van de Peer Y."/>
            <person name="Liu Z.J."/>
        </authorList>
    </citation>
    <scope>NUCLEOTIDE SEQUENCE [LARGE SCALE GENOMIC DNA]</scope>
    <source>
        <tissue evidence="1">The whole plant</tissue>
    </source>
</reference>
<organism evidence="1 2">
    <name type="scientific">Dendrobium catenatum</name>
    <dbReference type="NCBI Taxonomy" id="906689"/>
    <lineage>
        <taxon>Eukaryota</taxon>
        <taxon>Viridiplantae</taxon>
        <taxon>Streptophyta</taxon>
        <taxon>Embryophyta</taxon>
        <taxon>Tracheophyta</taxon>
        <taxon>Spermatophyta</taxon>
        <taxon>Magnoliopsida</taxon>
        <taxon>Liliopsida</taxon>
        <taxon>Asparagales</taxon>
        <taxon>Orchidaceae</taxon>
        <taxon>Epidendroideae</taxon>
        <taxon>Malaxideae</taxon>
        <taxon>Dendrobiinae</taxon>
        <taxon>Dendrobium</taxon>
    </lineage>
</organism>
<evidence type="ECO:0000313" key="1">
    <source>
        <dbReference type="EMBL" id="PKU65766.1"/>
    </source>
</evidence>
<dbReference type="AlphaFoldDB" id="A0A2I0VQT3"/>